<name>A0AAP0NYY1_9MAGN</name>
<dbReference type="AlphaFoldDB" id="A0AAP0NYY1"/>
<dbReference type="Proteomes" id="UP001417504">
    <property type="component" value="Unassembled WGS sequence"/>
</dbReference>
<sequence length="75" mass="8864">MYDVAFGCAQMNYFFKSLCHALMQTGSYARKYNTKIGLRKEIEFKLIFNAFSSFSHINEYSKLEIELNVNCRFEI</sequence>
<protein>
    <submittedName>
        <fullName evidence="1">Uncharacterized protein</fullName>
    </submittedName>
</protein>
<reference evidence="1 2" key="1">
    <citation type="submission" date="2024-01" db="EMBL/GenBank/DDBJ databases">
        <title>Genome assemblies of Stephania.</title>
        <authorList>
            <person name="Yang L."/>
        </authorList>
    </citation>
    <scope>NUCLEOTIDE SEQUENCE [LARGE SCALE GENOMIC DNA]</scope>
    <source>
        <strain evidence="1">QJT</strain>
        <tissue evidence="1">Leaf</tissue>
    </source>
</reference>
<keyword evidence="2" id="KW-1185">Reference proteome</keyword>
<organism evidence="1 2">
    <name type="scientific">Stephania japonica</name>
    <dbReference type="NCBI Taxonomy" id="461633"/>
    <lineage>
        <taxon>Eukaryota</taxon>
        <taxon>Viridiplantae</taxon>
        <taxon>Streptophyta</taxon>
        <taxon>Embryophyta</taxon>
        <taxon>Tracheophyta</taxon>
        <taxon>Spermatophyta</taxon>
        <taxon>Magnoliopsida</taxon>
        <taxon>Ranunculales</taxon>
        <taxon>Menispermaceae</taxon>
        <taxon>Menispermoideae</taxon>
        <taxon>Cissampelideae</taxon>
        <taxon>Stephania</taxon>
    </lineage>
</organism>
<evidence type="ECO:0000313" key="1">
    <source>
        <dbReference type="EMBL" id="KAK9123594.1"/>
    </source>
</evidence>
<evidence type="ECO:0000313" key="2">
    <source>
        <dbReference type="Proteomes" id="UP001417504"/>
    </source>
</evidence>
<dbReference type="EMBL" id="JBBNAE010000005">
    <property type="protein sequence ID" value="KAK9123594.1"/>
    <property type="molecule type" value="Genomic_DNA"/>
</dbReference>
<proteinExistence type="predicted"/>
<gene>
    <name evidence="1" type="ORF">Sjap_013196</name>
</gene>
<comment type="caution">
    <text evidence="1">The sequence shown here is derived from an EMBL/GenBank/DDBJ whole genome shotgun (WGS) entry which is preliminary data.</text>
</comment>
<accession>A0AAP0NYY1</accession>